<organism evidence="3 4">
    <name type="scientific">Devosia litorisediminis</name>
    <dbReference type="NCBI Taxonomy" id="2829817"/>
    <lineage>
        <taxon>Bacteria</taxon>
        <taxon>Pseudomonadati</taxon>
        <taxon>Pseudomonadota</taxon>
        <taxon>Alphaproteobacteria</taxon>
        <taxon>Hyphomicrobiales</taxon>
        <taxon>Devosiaceae</taxon>
        <taxon>Devosia</taxon>
    </lineage>
</organism>
<keyword evidence="4" id="KW-1185">Reference proteome</keyword>
<dbReference type="RefSeq" id="WP_212658354.1">
    <property type="nucleotide sequence ID" value="NZ_JAGXTP010000001.1"/>
</dbReference>
<evidence type="ECO:0000256" key="1">
    <source>
        <dbReference type="SAM" id="MobiDB-lite"/>
    </source>
</evidence>
<proteinExistence type="predicted"/>
<feature type="compositionally biased region" description="Basic and acidic residues" evidence="1">
    <location>
        <begin position="95"/>
        <end position="104"/>
    </location>
</feature>
<dbReference type="AlphaFoldDB" id="A0A942E614"/>
<reference evidence="3" key="1">
    <citation type="submission" date="2021-04" db="EMBL/GenBank/DDBJ databases">
        <title>Devosia litorisediminis sp. nov., isolated from a sand dune.</title>
        <authorList>
            <person name="Park S."/>
            <person name="Yoon J.-H."/>
        </authorList>
    </citation>
    <scope>NUCLEOTIDE SEQUENCE</scope>
    <source>
        <strain evidence="3">BSSL-BM10</strain>
    </source>
</reference>
<keyword evidence="2" id="KW-0472">Membrane</keyword>
<dbReference type="EMBL" id="JAGXTP010000001">
    <property type="protein sequence ID" value="MBS3848838.1"/>
    <property type="molecule type" value="Genomic_DNA"/>
</dbReference>
<protein>
    <submittedName>
        <fullName evidence="3">Uncharacterized protein</fullName>
    </submittedName>
</protein>
<sequence>MLDWITQHSDMLSLATNMTMVVIWLVYLQVFLAGFRRQTQPKIVINRAAGSGLDAACFVSNMSSDSIYLESVLTTVRAGSENWEQCVTDFEVIDERERPNDPRQRTHQGPLHPGDYTSIGSFQSLIERVTRTRKGPAPKDLLARAEPIEIEIMIIADHSSDDLLIGARRTFSIVRDDQGVTISPDTAHTRQIRSRRQRKAIQQIIMDQT</sequence>
<keyword evidence="2" id="KW-1133">Transmembrane helix</keyword>
<feature type="transmembrane region" description="Helical" evidence="2">
    <location>
        <begin position="12"/>
        <end position="35"/>
    </location>
</feature>
<feature type="region of interest" description="Disordered" evidence="1">
    <location>
        <begin position="95"/>
        <end position="117"/>
    </location>
</feature>
<gene>
    <name evidence="3" type="ORF">KD146_09060</name>
</gene>
<evidence type="ECO:0000313" key="3">
    <source>
        <dbReference type="EMBL" id="MBS3848838.1"/>
    </source>
</evidence>
<dbReference type="Proteomes" id="UP000678281">
    <property type="component" value="Unassembled WGS sequence"/>
</dbReference>
<comment type="caution">
    <text evidence="3">The sequence shown here is derived from an EMBL/GenBank/DDBJ whole genome shotgun (WGS) entry which is preliminary data.</text>
</comment>
<name>A0A942E614_9HYPH</name>
<evidence type="ECO:0000313" key="4">
    <source>
        <dbReference type="Proteomes" id="UP000678281"/>
    </source>
</evidence>
<keyword evidence="2" id="KW-0812">Transmembrane</keyword>
<accession>A0A942E614</accession>
<evidence type="ECO:0000256" key="2">
    <source>
        <dbReference type="SAM" id="Phobius"/>
    </source>
</evidence>